<dbReference type="Proteomes" id="UP001153076">
    <property type="component" value="Unassembled WGS sequence"/>
</dbReference>
<feature type="region of interest" description="Disordered" evidence="1">
    <location>
        <begin position="207"/>
        <end position="233"/>
    </location>
</feature>
<evidence type="ECO:0000313" key="2">
    <source>
        <dbReference type="EMBL" id="KAJ8424066.1"/>
    </source>
</evidence>
<feature type="region of interest" description="Disordered" evidence="1">
    <location>
        <begin position="273"/>
        <end position="306"/>
    </location>
</feature>
<accession>A0A9Q1GRK6</accession>
<gene>
    <name evidence="2" type="ORF">Cgig2_028739</name>
</gene>
<comment type="caution">
    <text evidence="2">The sequence shown here is derived from an EMBL/GenBank/DDBJ whole genome shotgun (WGS) entry which is preliminary data.</text>
</comment>
<reference evidence="2" key="1">
    <citation type="submission" date="2022-04" db="EMBL/GenBank/DDBJ databases">
        <title>Carnegiea gigantea Genome sequencing and assembly v2.</title>
        <authorList>
            <person name="Copetti D."/>
            <person name="Sanderson M.J."/>
            <person name="Burquez A."/>
            <person name="Wojciechowski M.F."/>
        </authorList>
    </citation>
    <scope>NUCLEOTIDE SEQUENCE</scope>
    <source>
        <strain evidence="2">SGP5-SGP5p</strain>
        <tissue evidence="2">Aerial part</tissue>
    </source>
</reference>
<organism evidence="2 3">
    <name type="scientific">Carnegiea gigantea</name>
    <dbReference type="NCBI Taxonomy" id="171969"/>
    <lineage>
        <taxon>Eukaryota</taxon>
        <taxon>Viridiplantae</taxon>
        <taxon>Streptophyta</taxon>
        <taxon>Embryophyta</taxon>
        <taxon>Tracheophyta</taxon>
        <taxon>Spermatophyta</taxon>
        <taxon>Magnoliopsida</taxon>
        <taxon>eudicotyledons</taxon>
        <taxon>Gunneridae</taxon>
        <taxon>Pentapetalae</taxon>
        <taxon>Caryophyllales</taxon>
        <taxon>Cactineae</taxon>
        <taxon>Cactaceae</taxon>
        <taxon>Cactoideae</taxon>
        <taxon>Echinocereeae</taxon>
        <taxon>Carnegiea</taxon>
    </lineage>
</organism>
<feature type="region of interest" description="Disordered" evidence="1">
    <location>
        <begin position="16"/>
        <end position="44"/>
    </location>
</feature>
<evidence type="ECO:0000313" key="3">
    <source>
        <dbReference type="Proteomes" id="UP001153076"/>
    </source>
</evidence>
<dbReference type="EMBL" id="JAKOGI010001784">
    <property type="protein sequence ID" value="KAJ8424066.1"/>
    <property type="molecule type" value="Genomic_DNA"/>
</dbReference>
<protein>
    <submittedName>
        <fullName evidence="2">Uncharacterized protein</fullName>
    </submittedName>
</protein>
<dbReference type="AlphaFoldDB" id="A0A9Q1GRK6"/>
<sequence>MESALTELRWSTFERGYGERRSDPRGPVPGRGRARGKEFGRRGGRLPFGRRQAGVKPVRRCYWRSATCSPRPLPDDYRNLCLCFTLSDAEGAALDFALPEMVQPTFYTMLLNDAIELGIMSGPMAVDLKLTLEGLRWASFESWLSRNNHDLMEGCSNEAAELGLSSKAPMDRMMLDLGELKWDIVEDIDERLRDAHVPRLIEILANPQPPVRPEETSRLRGTPPISSDDDTLSWSSCEYSSTPSILSMEEEAQRMAKTKSTSRMRSPNELLAEGTLEGNPCSAPSSSRPVAEVMGRRRVRPQKGRQQVLRPAKGLPLRGGFVLKKRGRAQVEPIPEIVANGPDFPGAPPARTRRMVRAVISPIRRSFPR</sequence>
<evidence type="ECO:0000256" key="1">
    <source>
        <dbReference type="SAM" id="MobiDB-lite"/>
    </source>
</evidence>
<keyword evidence="3" id="KW-1185">Reference proteome</keyword>
<name>A0A9Q1GRK6_9CARY</name>
<proteinExistence type="predicted"/>